<evidence type="ECO:0000256" key="7">
    <source>
        <dbReference type="PIRSR" id="PIRSR005091-2"/>
    </source>
</evidence>
<gene>
    <name evidence="11" type="ORF">FCU45_01690</name>
</gene>
<dbReference type="PANTHER" id="PTHR47371:SF3">
    <property type="entry name" value="PHOSPHOGLYCEROL TRANSFERASE I"/>
    <property type="match status" value="1"/>
</dbReference>
<feature type="binding site" evidence="8">
    <location>
        <position position="325"/>
    </location>
    <ligand>
        <name>Mn(2+)</name>
        <dbReference type="ChEBI" id="CHEBI:29035"/>
    </ligand>
</feature>
<evidence type="ECO:0000313" key="12">
    <source>
        <dbReference type="Proteomes" id="UP000309561"/>
    </source>
</evidence>
<dbReference type="OrthoDB" id="9760224at2"/>
<organism evidence="11 12">
    <name type="scientific">Sulfurimonas crateris</name>
    <dbReference type="NCBI Taxonomy" id="2574727"/>
    <lineage>
        <taxon>Bacteria</taxon>
        <taxon>Pseudomonadati</taxon>
        <taxon>Campylobacterota</taxon>
        <taxon>Epsilonproteobacteria</taxon>
        <taxon>Campylobacterales</taxon>
        <taxon>Sulfurimonadaceae</taxon>
        <taxon>Sulfurimonas</taxon>
    </lineage>
</organism>
<evidence type="ECO:0000256" key="2">
    <source>
        <dbReference type="ARBA" id="ARBA00022475"/>
    </source>
</evidence>
<dbReference type="Proteomes" id="UP000309561">
    <property type="component" value="Unassembled WGS sequence"/>
</dbReference>
<dbReference type="InterPro" id="IPR050448">
    <property type="entry name" value="OpgB/LTA_synthase_biosynth"/>
</dbReference>
<feature type="binding site" evidence="8">
    <location>
        <position position="285"/>
    </location>
    <ligand>
        <name>Mn(2+)</name>
        <dbReference type="ChEBI" id="CHEBI:29035"/>
    </ligand>
</feature>
<feature type="transmembrane region" description="Helical" evidence="9">
    <location>
        <begin position="86"/>
        <end position="110"/>
    </location>
</feature>
<dbReference type="GO" id="GO:0005886">
    <property type="term" value="C:plasma membrane"/>
    <property type="evidence" value="ECO:0007669"/>
    <property type="project" value="UniProtKB-SubCell"/>
</dbReference>
<evidence type="ECO:0000313" key="11">
    <source>
        <dbReference type="EMBL" id="TKI71120.1"/>
    </source>
</evidence>
<evidence type="ECO:0000256" key="1">
    <source>
        <dbReference type="ARBA" id="ARBA00004651"/>
    </source>
</evidence>
<accession>A0A4U2ZC16</accession>
<keyword evidence="2" id="KW-1003">Cell membrane</keyword>
<dbReference type="RefSeq" id="WP_137011632.1">
    <property type="nucleotide sequence ID" value="NZ_SZPX01000001.1"/>
</dbReference>
<sequence>MKENRANRYSFINLIFWLFLIISAITRTVLLVKSIDTIELSFVEIAKIYLIGAFYDFVSAGYLVIPFVLYLFFMPQKFFSHTAHRYVTYAFTYILLFGAVFLAFSEWFFWEEFSVRFNFIAVDYLVYTKEVIGNIRESYPMGILLSVITAISGVVFYVLYKLDYIEDILNTKSTIKQRLKPTFIYLLIPAISFASVTDNFSKISKNQYNNELTKSGLYSLLAAFRNNMLDYDKFYITDKEESVLANLKKEIDSNSSAFLNSNDITRDIIKSGEEKDYNIVMIVVESLSGKFLKALGAEKELTPNLDSLANESLFFTNYYATGTRTVRGMEAITLSVPPTPGRSIVKRPDNHNMFSSGFIFKNKGYETKFIYGGHGYFDNMNEFFSNNGFDIVDRTDFSDEEDTFHTVWGVCDEDLLNKTLKEADSSYKAHKPFMSFVMTTSNHRPYDYPDGKIDIPSHTGRDGAVKYMDYAIGEFMKKAKDKPWFKNTIFVIVADHCSTSAGKTEIPLDKYRIPMIVYAPEILKAQVVDKVASQIDIMPTLFSVLNWSYKSKFYGSDILSPSFKERALIGTYQKLGLYKENKLVVLSPAKKIKSYEVVEQDLYDTKYKEIQIDRNLEAEIVSYYQGASTLHKKRLDRYEWQ</sequence>
<proteinExistence type="predicted"/>
<feature type="transmembrane region" description="Helical" evidence="9">
    <location>
        <begin position="12"/>
        <end position="32"/>
    </location>
</feature>
<dbReference type="GO" id="GO:0046872">
    <property type="term" value="F:metal ion binding"/>
    <property type="evidence" value="ECO:0007669"/>
    <property type="project" value="UniProtKB-KW"/>
</dbReference>
<keyword evidence="7" id="KW-0479">Metal-binding</keyword>
<dbReference type="PANTHER" id="PTHR47371">
    <property type="entry name" value="LIPOTEICHOIC ACID SYNTHASE"/>
    <property type="match status" value="1"/>
</dbReference>
<feature type="binding site" evidence="7">
    <location>
        <position position="443"/>
    </location>
    <ligand>
        <name>substrate</name>
    </ligand>
</feature>
<feature type="binding site" evidence="8">
    <location>
        <position position="495"/>
    </location>
    <ligand>
        <name>Mn(2+)</name>
        <dbReference type="ChEBI" id="CHEBI:29035"/>
    </ligand>
</feature>
<evidence type="ECO:0000256" key="3">
    <source>
        <dbReference type="ARBA" id="ARBA00022692"/>
    </source>
</evidence>
<keyword evidence="4 9" id="KW-1133">Transmembrane helix</keyword>
<keyword evidence="7" id="KW-0464">Manganese</keyword>
<name>A0A4U2ZC16_9BACT</name>
<dbReference type="InterPro" id="IPR017850">
    <property type="entry name" value="Alkaline_phosphatase_core_sf"/>
</dbReference>
<dbReference type="CDD" id="cd16015">
    <property type="entry name" value="LTA_synthase"/>
    <property type="match status" value="1"/>
</dbReference>
<feature type="active site" evidence="6">
    <location>
        <position position="325"/>
    </location>
</feature>
<evidence type="ECO:0000256" key="6">
    <source>
        <dbReference type="PIRSR" id="PIRSR005091-1"/>
    </source>
</evidence>
<dbReference type="PIRSF" id="PIRSF005091">
    <property type="entry name" value="Mmb_sulf_HI1246"/>
    <property type="match status" value="1"/>
</dbReference>
<feature type="transmembrane region" description="Helical" evidence="9">
    <location>
        <begin position="52"/>
        <end position="74"/>
    </location>
</feature>
<evidence type="ECO:0000256" key="5">
    <source>
        <dbReference type="ARBA" id="ARBA00023136"/>
    </source>
</evidence>
<feature type="transmembrane region" description="Helical" evidence="9">
    <location>
        <begin position="181"/>
        <end position="197"/>
    </location>
</feature>
<reference evidence="11 12" key="1">
    <citation type="submission" date="2019-04" db="EMBL/GenBank/DDBJ databases">
        <title>Sulfurimonas crateris sp. nov. a facultative anaerobic sulfur-oxidizing chemolithautotrophic bacterium isolated from a terrestrial mud vulcano.</title>
        <authorList>
            <person name="Ratnikova N.M."/>
            <person name="Slobodkin A.I."/>
            <person name="Merkel A.Y."/>
            <person name="Novikov A."/>
            <person name="Bonch-Osmolovskaya E.A."/>
            <person name="Slobodkina G.B."/>
        </authorList>
    </citation>
    <scope>NUCLEOTIDE SEQUENCE [LARGE SCALE GENOMIC DNA]</scope>
    <source>
        <strain evidence="11 12">SN118</strain>
    </source>
</reference>
<feature type="transmembrane region" description="Helical" evidence="9">
    <location>
        <begin position="139"/>
        <end position="160"/>
    </location>
</feature>
<dbReference type="Gene3D" id="3.30.1120.80">
    <property type="match status" value="1"/>
</dbReference>
<feature type="binding site" evidence="8">
    <location>
        <position position="496"/>
    </location>
    <ligand>
        <name>Mn(2+)</name>
        <dbReference type="ChEBI" id="CHEBI:29035"/>
    </ligand>
</feature>
<keyword evidence="3 9" id="KW-0812">Transmembrane</keyword>
<dbReference type="InterPro" id="IPR012160">
    <property type="entry name" value="LtaS-like"/>
</dbReference>
<dbReference type="AlphaFoldDB" id="A0A4U2ZC16"/>
<dbReference type="EMBL" id="SZPX01000001">
    <property type="protein sequence ID" value="TKI71120.1"/>
    <property type="molecule type" value="Genomic_DNA"/>
</dbReference>
<evidence type="ECO:0000256" key="8">
    <source>
        <dbReference type="PIRSR" id="PIRSR005091-3"/>
    </source>
</evidence>
<comment type="caution">
    <text evidence="11">The sequence shown here is derived from an EMBL/GenBank/DDBJ whole genome shotgun (WGS) entry which is preliminary data.</text>
</comment>
<dbReference type="InterPro" id="IPR000917">
    <property type="entry name" value="Sulfatase_N"/>
</dbReference>
<protein>
    <submittedName>
        <fullName evidence="11">Sulfatase</fullName>
    </submittedName>
</protein>
<evidence type="ECO:0000259" key="10">
    <source>
        <dbReference type="Pfam" id="PF00884"/>
    </source>
</evidence>
<keyword evidence="12" id="KW-1185">Reference proteome</keyword>
<dbReference type="SUPFAM" id="SSF53649">
    <property type="entry name" value="Alkaline phosphatase-like"/>
    <property type="match status" value="1"/>
</dbReference>
<dbReference type="Pfam" id="PF00884">
    <property type="entry name" value="Sulfatase"/>
    <property type="match status" value="1"/>
</dbReference>
<feature type="domain" description="Sulfatase N-terminal" evidence="10">
    <location>
        <begin position="278"/>
        <end position="545"/>
    </location>
</feature>
<evidence type="ECO:0000256" key="4">
    <source>
        <dbReference type="ARBA" id="ARBA00022989"/>
    </source>
</evidence>
<evidence type="ECO:0000256" key="9">
    <source>
        <dbReference type="SAM" id="Phobius"/>
    </source>
</evidence>
<keyword evidence="5 9" id="KW-0472">Membrane</keyword>
<dbReference type="Gene3D" id="3.40.720.10">
    <property type="entry name" value="Alkaline Phosphatase, subunit A"/>
    <property type="match status" value="1"/>
</dbReference>
<comment type="subcellular location">
    <subcellularLocation>
        <location evidence="1">Cell membrane</location>
        <topology evidence="1">Multi-pass membrane protein</topology>
    </subcellularLocation>
</comment>